<dbReference type="EMBL" id="LR796889">
    <property type="protein sequence ID" value="CAB4173258.1"/>
    <property type="molecule type" value="Genomic_DNA"/>
</dbReference>
<accession>A0A6J5PW26</accession>
<organism evidence="1">
    <name type="scientific">uncultured Caudovirales phage</name>
    <dbReference type="NCBI Taxonomy" id="2100421"/>
    <lineage>
        <taxon>Viruses</taxon>
        <taxon>Duplodnaviria</taxon>
        <taxon>Heunggongvirae</taxon>
        <taxon>Uroviricota</taxon>
        <taxon>Caudoviricetes</taxon>
        <taxon>Peduoviridae</taxon>
        <taxon>Maltschvirus</taxon>
        <taxon>Maltschvirus maltsch</taxon>
    </lineage>
</organism>
<gene>
    <name evidence="2" type="ORF">UFOVP1392_38</name>
    <name evidence="3" type="ORF">UFOVP1569_37</name>
    <name evidence="1" type="ORF">UFOVP952_48</name>
</gene>
<dbReference type="EMBL" id="LR798409">
    <property type="protein sequence ID" value="CAB5230098.1"/>
    <property type="molecule type" value="Genomic_DNA"/>
</dbReference>
<name>A0A6J5PW26_9CAUD</name>
<evidence type="ECO:0000313" key="3">
    <source>
        <dbReference type="EMBL" id="CAB5230098.1"/>
    </source>
</evidence>
<reference evidence="1" key="1">
    <citation type="submission" date="2020-05" db="EMBL/GenBank/DDBJ databases">
        <authorList>
            <person name="Chiriac C."/>
            <person name="Salcher M."/>
            <person name="Ghai R."/>
            <person name="Kavagutti S V."/>
        </authorList>
    </citation>
    <scope>NUCLEOTIDE SEQUENCE</scope>
</reference>
<evidence type="ECO:0000313" key="2">
    <source>
        <dbReference type="EMBL" id="CAB4204234.1"/>
    </source>
</evidence>
<dbReference type="EMBL" id="LR797334">
    <property type="protein sequence ID" value="CAB4204234.1"/>
    <property type="molecule type" value="Genomic_DNA"/>
</dbReference>
<protein>
    <submittedName>
        <fullName evidence="1">Uncharacterized protein</fullName>
    </submittedName>
</protein>
<sequence length="91" mass="10528">MSQRLEALQVANEVRFAAADVKREIRDGRLRLVDALWDERADPIVLRDLLLVQAGQGPWRVDTFLNRVEVNGHRRVRDLTERQRRVVADAA</sequence>
<evidence type="ECO:0000313" key="1">
    <source>
        <dbReference type="EMBL" id="CAB4173258.1"/>
    </source>
</evidence>
<proteinExistence type="predicted"/>
<dbReference type="Gene3D" id="1.10.8.50">
    <property type="match status" value="1"/>
</dbReference>